<keyword evidence="3" id="KW-1185">Reference proteome</keyword>
<dbReference type="PANTHER" id="PTHR35006:SF2">
    <property type="entry name" value="GLYOXALASE FAMILY PROTEIN (AFU_ORTHOLOGUE AFUA_5G14830)"/>
    <property type="match status" value="1"/>
</dbReference>
<evidence type="ECO:0000259" key="1">
    <source>
        <dbReference type="PROSITE" id="PS51819"/>
    </source>
</evidence>
<protein>
    <submittedName>
        <fullName evidence="2">VOC family protein</fullName>
    </submittedName>
</protein>
<dbReference type="CDD" id="cd07262">
    <property type="entry name" value="VOC_like"/>
    <property type="match status" value="1"/>
</dbReference>
<evidence type="ECO:0000313" key="2">
    <source>
        <dbReference type="EMBL" id="MCK9689031.1"/>
    </source>
</evidence>
<dbReference type="InterPro" id="IPR037523">
    <property type="entry name" value="VOC_core"/>
</dbReference>
<dbReference type="InterPro" id="IPR004360">
    <property type="entry name" value="Glyas_Fos-R_dOase_dom"/>
</dbReference>
<proteinExistence type="predicted"/>
<dbReference type="AlphaFoldDB" id="A0A9X1YSZ0"/>
<evidence type="ECO:0000313" key="3">
    <source>
        <dbReference type="Proteomes" id="UP001139353"/>
    </source>
</evidence>
<reference evidence="2" key="1">
    <citation type="submission" date="2021-11" db="EMBL/GenBank/DDBJ databases">
        <title>BS-T2-15 a new species belonging to the Comamonadaceae family isolated from the soil of a French oak forest.</title>
        <authorList>
            <person name="Mieszkin S."/>
            <person name="Alain K."/>
        </authorList>
    </citation>
    <scope>NUCLEOTIDE SEQUENCE</scope>
    <source>
        <strain evidence="2">BS-T2-15</strain>
    </source>
</reference>
<gene>
    <name evidence="2" type="ORF">LPC04_25230</name>
</gene>
<organism evidence="2 3">
    <name type="scientific">Scleromatobacter humisilvae</name>
    <dbReference type="NCBI Taxonomy" id="2897159"/>
    <lineage>
        <taxon>Bacteria</taxon>
        <taxon>Pseudomonadati</taxon>
        <taxon>Pseudomonadota</taxon>
        <taxon>Betaproteobacteria</taxon>
        <taxon>Burkholderiales</taxon>
        <taxon>Sphaerotilaceae</taxon>
        <taxon>Scleromatobacter</taxon>
    </lineage>
</organism>
<dbReference type="RefSeq" id="WP_275685075.1">
    <property type="nucleotide sequence ID" value="NZ_JAJLJH010000011.1"/>
</dbReference>
<accession>A0A9X1YSZ0</accession>
<dbReference type="Proteomes" id="UP001139353">
    <property type="component" value="Unassembled WGS sequence"/>
</dbReference>
<comment type="caution">
    <text evidence="2">The sequence shown here is derived from an EMBL/GenBank/DDBJ whole genome shotgun (WGS) entry which is preliminary data.</text>
</comment>
<feature type="domain" description="VOC" evidence="1">
    <location>
        <begin position="1"/>
        <end position="125"/>
    </location>
</feature>
<dbReference type="PROSITE" id="PS51819">
    <property type="entry name" value="VOC"/>
    <property type="match status" value="1"/>
</dbReference>
<dbReference type="InterPro" id="IPR029068">
    <property type="entry name" value="Glyas_Bleomycin-R_OHBP_Dase"/>
</dbReference>
<dbReference type="SUPFAM" id="SSF54593">
    <property type="entry name" value="Glyoxalase/Bleomycin resistance protein/Dihydroxybiphenyl dioxygenase"/>
    <property type="match status" value="1"/>
</dbReference>
<sequence length="128" mass="13400">MIDHLGVVVGDYAKSQAFYREALAPVGYSKVVEVPAGFDGGGATTGFCHADGSDFWIGTGDRPTPPLHLAFRAPSRAAVDAFHAAAVAAGGRDNGAPGLRPRYHANYYAAYVLDPDGRNIEAVCHDAP</sequence>
<dbReference type="Pfam" id="PF00903">
    <property type="entry name" value="Glyoxalase"/>
    <property type="match status" value="1"/>
</dbReference>
<dbReference type="Gene3D" id="3.10.180.10">
    <property type="entry name" value="2,3-Dihydroxybiphenyl 1,2-Dioxygenase, domain 1"/>
    <property type="match status" value="1"/>
</dbReference>
<dbReference type="PANTHER" id="PTHR35006">
    <property type="entry name" value="GLYOXALASE FAMILY PROTEIN (AFU_ORTHOLOGUE AFUA_5G14830)"/>
    <property type="match status" value="1"/>
</dbReference>
<name>A0A9X1YSZ0_9BURK</name>
<dbReference type="EMBL" id="JAJLJH010000011">
    <property type="protein sequence ID" value="MCK9689031.1"/>
    <property type="molecule type" value="Genomic_DNA"/>
</dbReference>